<keyword evidence="3" id="KW-0575">Peroxidase</keyword>
<keyword evidence="4" id="KW-1185">Reference proteome</keyword>
<feature type="domain" description="Carboxymuconolactone decarboxylase-like" evidence="2">
    <location>
        <begin position="277"/>
        <end position="357"/>
    </location>
</feature>
<dbReference type="Gene3D" id="1.20.1290.10">
    <property type="entry name" value="AhpD-like"/>
    <property type="match status" value="2"/>
</dbReference>
<feature type="region of interest" description="Disordered" evidence="1">
    <location>
        <begin position="53"/>
        <end position="134"/>
    </location>
</feature>
<feature type="compositionally biased region" description="Basic and acidic residues" evidence="1">
    <location>
        <begin position="74"/>
        <end position="84"/>
    </location>
</feature>
<proteinExistence type="predicted"/>
<dbReference type="GO" id="GO:0004601">
    <property type="term" value="F:peroxidase activity"/>
    <property type="evidence" value="ECO:0007669"/>
    <property type="project" value="UniProtKB-KW"/>
</dbReference>
<dbReference type="Proteomes" id="UP001180489">
    <property type="component" value="Unassembled WGS sequence"/>
</dbReference>
<accession>A0ABU2UTP9</accession>
<dbReference type="NCBIfam" id="TIGR01926">
    <property type="entry name" value="peroxid_rel"/>
    <property type="match status" value="1"/>
</dbReference>
<feature type="compositionally biased region" description="Low complexity" evidence="1">
    <location>
        <begin position="418"/>
        <end position="438"/>
    </location>
</feature>
<evidence type="ECO:0000313" key="3">
    <source>
        <dbReference type="EMBL" id="MDT0476658.1"/>
    </source>
</evidence>
<organism evidence="3 4">
    <name type="scientific">Streptomyces hintoniae</name>
    <dbReference type="NCBI Taxonomy" id="3075521"/>
    <lineage>
        <taxon>Bacteria</taxon>
        <taxon>Bacillati</taxon>
        <taxon>Actinomycetota</taxon>
        <taxon>Actinomycetes</taxon>
        <taxon>Kitasatosporales</taxon>
        <taxon>Streptomycetaceae</taxon>
        <taxon>Streptomyces</taxon>
    </lineage>
</organism>
<name>A0ABU2UTP9_9ACTN</name>
<dbReference type="Pfam" id="PF02627">
    <property type="entry name" value="CMD"/>
    <property type="match status" value="1"/>
</dbReference>
<dbReference type="InterPro" id="IPR003779">
    <property type="entry name" value="CMD-like"/>
</dbReference>
<dbReference type="InterPro" id="IPR004675">
    <property type="entry name" value="AhpD_core"/>
</dbReference>
<evidence type="ECO:0000259" key="2">
    <source>
        <dbReference type="Pfam" id="PF02627"/>
    </source>
</evidence>
<dbReference type="SUPFAM" id="SSF69118">
    <property type="entry name" value="AhpD-like"/>
    <property type="match status" value="2"/>
</dbReference>
<comment type="caution">
    <text evidence="3">The sequence shown here is derived from an EMBL/GenBank/DDBJ whole genome shotgun (WGS) entry which is preliminary data.</text>
</comment>
<dbReference type="PANTHER" id="PTHR35446:SF2">
    <property type="entry name" value="CARBOXYMUCONOLACTONE DECARBOXYLASE-LIKE DOMAIN-CONTAINING PROTEIN"/>
    <property type="match status" value="1"/>
</dbReference>
<protein>
    <submittedName>
        <fullName evidence="3">Peroxidase-related enzyme</fullName>
    </submittedName>
</protein>
<dbReference type="InterPro" id="IPR029032">
    <property type="entry name" value="AhpD-like"/>
</dbReference>
<feature type="region of interest" description="Disordered" evidence="1">
    <location>
        <begin position="412"/>
        <end position="438"/>
    </location>
</feature>
<feature type="compositionally biased region" description="Pro residues" evidence="1">
    <location>
        <begin position="102"/>
        <end position="113"/>
    </location>
</feature>
<evidence type="ECO:0000256" key="1">
    <source>
        <dbReference type="SAM" id="MobiDB-lite"/>
    </source>
</evidence>
<keyword evidence="3" id="KW-0560">Oxidoreductase</keyword>
<dbReference type="InterPro" id="IPR010195">
    <property type="entry name" value="Uncharacterised_peroxidase-rel"/>
</dbReference>
<dbReference type="RefSeq" id="WP_311637204.1">
    <property type="nucleotide sequence ID" value="NZ_JAVRFF010000045.1"/>
</dbReference>
<dbReference type="PANTHER" id="PTHR35446">
    <property type="entry name" value="SI:CH211-175M2.5"/>
    <property type="match status" value="1"/>
</dbReference>
<dbReference type="NCBIfam" id="TIGR00778">
    <property type="entry name" value="ahpD_dom"/>
    <property type="match status" value="1"/>
</dbReference>
<reference evidence="3" key="1">
    <citation type="submission" date="2024-05" db="EMBL/GenBank/DDBJ databases">
        <title>30 novel species of actinomycetes from the DSMZ collection.</title>
        <authorList>
            <person name="Nouioui I."/>
        </authorList>
    </citation>
    <scope>NUCLEOTIDE SEQUENCE</scope>
    <source>
        <strain evidence="3">DSM 41014</strain>
    </source>
</reference>
<dbReference type="EMBL" id="JAVRFF010000045">
    <property type="protein sequence ID" value="MDT0476658.1"/>
    <property type="molecule type" value="Genomic_DNA"/>
</dbReference>
<gene>
    <name evidence="3" type="ORF">RM863_31480</name>
</gene>
<evidence type="ECO:0000313" key="4">
    <source>
        <dbReference type="Proteomes" id="UP001180489"/>
    </source>
</evidence>
<feature type="compositionally biased region" description="Low complexity" evidence="1">
    <location>
        <begin position="118"/>
        <end position="134"/>
    </location>
</feature>
<sequence>MSDDEQYRPGVGTHADAARAALLRPAGVEDPGSRPGPLTAALRTAVAALAAELAGQPRLARRYRALATTTPDAHPSDHPADHFTDAGPAEPAPAGPGSVQPAPAPADPGPTAPDPTDRTAPAAFSPASPASPSSGPADLVAAVLAYTRVVTLAPADAGRADIAELERVGLGAADIVALAQIVAFVSYEARVAAGLALLDGAPAAEPVAAAVTAPPAPARVTTGAAPEPRFTLDTLTWAPWITPVPADGLDDEQRAVVDAHATLSTDSPYYRTLLHAPAALDHRTHVYNALMYGRGGLPRAERELVTLLVSRINGCVYCASVHGRKFAQLGRDPEAARRVLDEGATALTGDPRRAALARFTERQTATPPAATAADVAALRAAGVEGAALLDVVHCVALFGWANRLMQVLGTPSVPESCTGTSGPAAPAAVPAAGSPSLG</sequence>